<comment type="subcellular location">
    <subcellularLocation>
        <location evidence="2">Membrane</location>
        <topology evidence="2">Multi-pass membrane protein</topology>
    </subcellularLocation>
</comment>
<keyword evidence="10" id="KW-1133">Transmembrane helix</keyword>
<keyword evidence="5" id="KW-0812">Transmembrane</keyword>
<keyword evidence="11" id="KW-0472">Membrane</keyword>
<dbReference type="EC" id="2.3.2.27" evidence="3"/>
<dbReference type="SMART" id="SM00184">
    <property type="entry name" value="RING"/>
    <property type="match status" value="1"/>
</dbReference>
<dbReference type="GO" id="GO:0006511">
    <property type="term" value="P:ubiquitin-dependent protein catabolic process"/>
    <property type="evidence" value="ECO:0007669"/>
    <property type="project" value="TreeGrafter"/>
</dbReference>
<keyword evidence="8" id="KW-0833">Ubl conjugation pathway</keyword>
<dbReference type="Pfam" id="PF13639">
    <property type="entry name" value="zf-RING_2"/>
    <property type="match status" value="1"/>
</dbReference>
<comment type="catalytic activity">
    <reaction evidence="1">
        <text>S-ubiquitinyl-[E2 ubiquitin-conjugating enzyme]-L-cysteine + [acceptor protein]-L-lysine = [E2 ubiquitin-conjugating enzyme]-L-cysteine + N(6)-ubiquitinyl-[acceptor protein]-L-lysine.</text>
        <dbReference type="EC" id="2.3.2.27"/>
    </reaction>
</comment>
<dbReference type="PROSITE" id="PS50089">
    <property type="entry name" value="ZF_RING_2"/>
    <property type="match status" value="1"/>
</dbReference>
<keyword evidence="6" id="KW-0479">Metal-binding</keyword>
<keyword evidence="15" id="KW-1185">Reference proteome</keyword>
<evidence type="ECO:0000256" key="10">
    <source>
        <dbReference type="ARBA" id="ARBA00022989"/>
    </source>
</evidence>
<evidence type="ECO:0000256" key="3">
    <source>
        <dbReference type="ARBA" id="ARBA00012483"/>
    </source>
</evidence>
<dbReference type="Proteomes" id="UP001417504">
    <property type="component" value="Unassembled WGS sequence"/>
</dbReference>
<evidence type="ECO:0000256" key="9">
    <source>
        <dbReference type="ARBA" id="ARBA00022833"/>
    </source>
</evidence>
<organism evidence="14 15">
    <name type="scientific">Stephania japonica</name>
    <dbReference type="NCBI Taxonomy" id="461633"/>
    <lineage>
        <taxon>Eukaryota</taxon>
        <taxon>Viridiplantae</taxon>
        <taxon>Streptophyta</taxon>
        <taxon>Embryophyta</taxon>
        <taxon>Tracheophyta</taxon>
        <taxon>Spermatophyta</taxon>
        <taxon>Magnoliopsida</taxon>
        <taxon>Ranunculales</taxon>
        <taxon>Menispermaceae</taxon>
        <taxon>Menispermoideae</taxon>
        <taxon>Cissampelideae</taxon>
        <taxon>Stephania</taxon>
    </lineage>
</organism>
<comment type="caution">
    <text evidence="14">The sequence shown here is derived from an EMBL/GenBank/DDBJ whole genome shotgun (WGS) entry which is preliminary data.</text>
</comment>
<dbReference type="Gene3D" id="3.30.40.10">
    <property type="entry name" value="Zinc/RING finger domain, C3HC4 (zinc finger)"/>
    <property type="match status" value="1"/>
</dbReference>
<evidence type="ECO:0000256" key="4">
    <source>
        <dbReference type="ARBA" id="ARBA00022679"/>
    </source>
</evidence>
<evidence type="ECO:0000313" key="14">
    <source>
        <dbReference type="EMBL" id="KAK9091068.1"/>
    </source>
</evidence>
<sequence length="161" mass="18724">MERMFKKITSQKKVIKKKSQGGLKLHQCMLSMYKNLSDMKETSNYTITNRRDHPSLRHKAADFKFQVLQLSDSVFSEITADPVLQCMLKRMKKVEYSREREEGTNCVGEEEVCGICLDAYDESIGLDIRQMECGHIFHDQCVYKWFDSGQGTCPMCRFTLL</sequence>
<evidence type="ECO:0000256" key="5">
    <source>
        <dbReference type="ARBA" id="ARBA00022692"/>
    </source>
</evidence>
<evidence type="ECO:0000256" key="2">
    <source>
        <dbReference type="ARBA" id="ARBA00004141"/>
    </source>
</evidence>
<evidence type="ECO:0000256" key="8">
    <source>
        <dbReference type="ARBA" id="ARBA00022786"/>
    </source>
</evidence>
<reference evidence="14 15" key="1">
    <citation type="submission" date="2024-01" db="EMBL/GenBank/DDBJ databases">
        <title>Genome assemblies of Stephania.</title>
        <authorList>
            <person name="Yang L."/>
        </authorList>
    </citation>
    <scope>NUCLEOTIDE SEQUENCE [LARGE SCALE GENOMIC DNA]</scope>
    <source>
        <strain evidence="14">QJT</strain>
        <tissue evidence="14">Leaf</tissue>
    </source>
</reference>
<evidence type="ECO:0000256" key="7">
    <source>
        <dbReference type="ARBA" id="ARBA00022771"/>
    </source>
</evidence>
<dbReference type="GO" id="GO:0016567">
    <property type="term" value="P:protein ubiquitination"/>
    <property type="evidence" value="ECO:0007669"/>
    <property type="project" value="TreeGrafter"/>
</dbReference>
<dbReference type="InterPro" id="IPR001841">
    <property type="entry name" value="Znf_RING"/>
</dbReference>
<dbReference type="SUPFAM" id="SSF57850">
    <property type="entry name" value="RING/U-box"/>
    <property type="match status" value="1"/>
</dbReference>
<dbReference type="PANTHER" id="PTHR45977:SF4">
    <property type="entry name" value="RING-TYPE DOMAIN-CONTAINING PROTEIN"/>
    <property type="match status" value="1"/>
</dbReference>
<feature type="domain" description="RING-type" evidence="13">
    <location>
        <begin position="113"/>
        <end position="157"/>
    </location>
</feature>
<dbReference type="SMART" id="SM00744">
    <property type="entry name" value="RINGv"/>
    <property type="match status" value="1"/>
</dbReference>
<name>A0AAP0EID2_9MAGN</name>
<dbReference type="InterPro" id="IPR013083">
    <property type="entry name" value="Znf_RING/FYVE/PHD"/>
</dbReference>
<evidence type="ECO:0000256" key="1">
    <source>
        <dbReference type="ARBA" id="ARBA00000900"/>
    </source>
</evidence>
<evidence type="ECO:0000256" key="6">
    <source>
        <dbReference type="ARBA" id="ARBA00022723"/>
    </source>
</evidence>
<evidence type="ECO:0000256" key="12">
    <source>
        <dbReference type="PROSITE-ProRule" id="PRU00175"/>
    </source>
</evidence>
<dbReference type="GO" id="GO:0016020">
    <property type="term" value="C:membrane"/>
    <property type="evidence" value="ECO:0007669"/>
    <property type="project" value="UniProtKB-SubCell"/>
</dbReference>
<evidence type="ECO:0000256" key="11">
    <source>
        <dbReference type="ARBA" id="ARBA00023136"/>
    </source>
</evidence>
<protein>
    <recommendedName>
        <fullName evidence="3">RING-type E3 ubiquitin transferase</fullName>
        <ecNumber evidence="3">2.3.2.27</ecNumber>
    </recommendedName>
</protein>
<evidence type="ECO:0000259" key="13">
    <source>
        <dbReference type="PROSITE" id="PS50089"/>
    </source>
</evidence>
<dbReference type="PANTHER" id="PTHR45977">
    <property type="entry name" value="TARGET OF ERK KINASE MPK-1"/>
    <property type="match status" value="1"/>
</dbReference>
<dbReference type="GO" id="GO:0008270">
    <property type="term" value="F:zinc ion binding"/>
    <property type="evidence" value="ECO:0007669"/>
    <property type="project" value="UniProtKB-KW"/>
</dbReference>
<dbReference type="GO" id="GO:0061630">
    <property type="term" value="F:ubiquitin protein ligase activity"/>
    <property type="evidence" value="ECO:0007669"/>
    <property type="project" value="UniProtKB-EC"/>
</dbReference>
<gene>
    <name evidence="14" type="ORF">Sjap_024245</name>
</gene>
<accession>A0AAP0EID2</accession>
<proteinExistence type="predicted"/>
<keyword evidence="7 12" id="KW-0863">Zinc-finger</keyword>
<keyword evidence="4" id="KW-0808">Transferase</keyword>
<dbReference type="InterPro" id="IPR011016">
    <property type="entry name" value="Znf_RING-CH"/>
</dbReference>
<dbReference type="EMBL" id="JBBNAE010000010">
    <property type="protein sequence ID" value="KAK9091068.1"/>
    <property type="molecule type" value="Genomic_DNA"/>
</dbReference>
<evidence type="ECO:0000313" key="15">
    <source>
        <dbReference type="Proteomes" id="UP001417504"/>
    </source>
</evidence>
<dbReference type="AlphaFoldDB" id="A0AAP0EID2"/>
<keyword evidence="9" id="KW-0862">Zinc</keyword>